<evidence type="ECO:0000313" key="2">
    <source>
        <dbReference type="EMBL" id="ATE82539.1"/>
    </source>
</evidence>
<reference evidence="2 3" key="1">
    <citation type="journal article" date="2013" name="Science">
        <title>Pandoraviruses: amoeba viruses with genomes up to 2.5 Mb reaching that of parasitic eukaryotes.</title>
        <authorList>
            <person name="Philippe N."/>
            <person name="Legendre M."/>
            <person name="Doutre G."/>
            <person name="Coute Y."/>
            <person name="Poirot O."/>
            <person name="Lescot M."/>
            <person name="Arslan D."/>
            <person name="Seltzer V."/>
            <person name="Bertaux L."/>
            <person name="Bruley C."/>
            <person name="Garin J."/>
            <person name="Claverie J.M."/>
            <person name="Abergel C."/>
        </authorList>
    </citation>
    <scope>NUCLEOTIDE SEQUENCE [LARGE SCALE GENOMIC DNA]</scope>
    <source>
        <strain evidence="2">Melbourne</strain>
    </source>
</reference>
<evidence type="ECO:0000313" key="3">
    <source>
        <dbReference type="Proteomes" id="UP000201566"/>
    </source>
</evidence>
<organism evidence="2 3">
    <name type="scientific">Pandoravirus dulcis</name>
    <dbReference type="NCBI Taxonomy" id="1349409"/>
    <lineage>
        <taxon>Viruses</taxon>
        <taxon>Pandoravirus</taxon>
    </lineage>
</organism>
<accession>A0A291AUE6</accession>
<sequence length="130" mass="13917">MIRASSTVLLCMRAGWRDVAAGAKSPRPPSTAAAFRQGLLETIDEVLRARRLVERGDGNDGQEDDLSAVLRALDAYLATPEARQLCPVITCLSARNFETLARDAVSAHRRRTASTGPSHQTAGGDDDNVA</sequence>
<feature type="region of interest" description="Disordered" evidence="1">
    <location>
        <begin position="103"/>
        <end position="130"/>
    </location>
</feature>
<protein>
    <submittedName>
        <fullName evidence="2">Uncharacterized protein</fullName>
    </submittedName>
</protein>
<dbReference type="Proteomes" id="UP000201566">
    <property type="component" value="Segment"/>
</dbReference>
<dbReference type="RefSeq" id="YP_009430248.1">
    <property type="nucleotide sequence ID" value="NC_021858.1"/>
</dbReference>
<gene>
    <name evidence="2" type="ORF">pdul_cds_714</name>
</gene>
<proteinExistence type="predicted"/>
<evidence type="ECO:0000256" key="1">
    <source>
        <dbReference type="SAM" id="MobiDB-lite"/>
    </source>
</evidence>
<dbReference type="GeneID" id="34568042"/>
<dbReference type="KEGG" id="vg:34568042"/>
<name>A0A291AUE6_9VIRU</name>
<dbReference type="EMBL" id="KC977570">
    <property type="protein sequence ID" value="ATE82539.1"/>
    <property type="molecule type" value="Genomic_DNA"/>
</dbReference>